<gene>
    <name evidence="1" type="ORF">HW555_000154</name>
</gene>
<dbReference type="Proteomes" id="UP000648187">
    <property type="component" value="Unassembled WGS sequence"/>
</dbReference>
<proteinExistence type="predicted"/>
<sequence length="153" mass="18085">FFHYLFDLKLIRVVRHQNDSVLLQKDIDSLCRWCVENKMYLNCAKCYHIKLTRKKNKILVRTVIRGLEVQLDCQLCFNRHIDTIIAAAYGALGFVLRSSKVLEPHVDRIESVQKRLINHLAYRFGVKYTLKSYKKRLKHFKLTSYCLGLTLPL</sequence>
<protein>
    <recommendedName>
        <fullName evidence="3">Reverse transcriptase</fullName>
    </recommendedName>
</protein>
<evidence type="ECO:0000313" key="2">
    <source>
        <dbReference type="Proteomes" id="UP000648187"/>
    </source>
</evidence>
<reference evidence="1" key="1">
    <citation type="submission" date="2020-08" db="EMBL/GenBank/DDBJ databases">
        <title>Spodoptera exigua strain:BAW_Kor-Di-RS1 Genome sequencing and assembly.</title>
        <authorList>
            <person name="Kim J."/>
            <person name="Nam H.Y."/>
            <person name="Kwon M."/>
            <person name="Choi J.H."/>
            <person name="Cho S.R."/>
            <person name="Kim G.-H."/>
        </authorList>
    </citation>
    <scope>NUCLEOTIDE SEQUENCE</scope>
    <source>
        <strain evidence="1">BAW_Kor-Di-RS1</strain>
        <tissue evidence="1">Whole-body</tissue>
    </source>
</reference>
<keyword evidence="2" id="KW-1185">Reference proteome</keyword>
<feature type="non-terminal residue" evidence="1">
    <location>
        <position position="153"/>
    </location>
</feature>
<comment type="caution">
    <text evidence="1">The sequence shown here is derived from an EMBL/GenBank/DDBJ whole genome shotgun (WGS) entry which is preliminary data.</text>
</comment>
<dbReference type="EMBL" id="JACKWZ010000001">
    <property type="protein sequence ID" value="KAF9424853.1"/>
    <property type="molecule type" value="Genomic_DNA"/>
</dbReference>
<dbReference type="AlphaFoldDB" id="A0A835L968"/>
<accession>A0A835L968</accession>
<evidence type="ECO:0008006" key="3">
    <source>
        <dbReference type="Google" id="ProtNLM"/>
    </source>
</evidence>
<name>A0A835L968_SPOEX</name>
<organism evidence="1 2">
    <name type="scientific">Spodoptera exigua</name>
    <name type="common">Beet armyworm</name>
    <name type="synonym">Noctua fulgens</name>
    <dbReference type="NCBI Taxonomy" id="7107"/>
    <lineage>
        <taxon>Eukaryota</taxon>
        <taxon>Metazoa</taxon>
        <taxon>Ecdysozoa</taxon>
        <taxon>Arthropoda</taxon>
        <taxon>Hexapoda</taxon>
        <taxon>Insecta</taxon>
        <taxon>Pterygota</taxon>
        <taxon>Neoptera</taxon>
        <taxon>Endopterygota</taxon>
        <taxon>Lepidoptera</taxon>
        <taxon>Glossata</taxon>
        <taxon>Ditrysia</taxon>
        <taxon>Noctuoidea</taxon>
        <taxon>Noctuidae</taxon>
        <taxon>Amphipyrinae</taxon>
        <taxon>Spodoptera</taxon>
    </lineage>
</organism>
<evidence type="ECO:0000313" key="1">
    <source>
        <dbReference type="EMBL" id="KAF9424853.1"/>
    </source>
</evidence>